<evidence type="ECO:0000313" key="3">
    <source>
        <dbReference type="Proteomes" id="UP000827549"/>
    </source>
</evidence>
<organism evidence="2 3">
    <name type="scientific">Vanrija pseudolonga</name>
    <dbReference type="NCBI Taxonomy" id="143232"/>
    <lineage>
        <taxon>Eukaryota</taxon>
        <taxon>Fungi</taxon>
        <taxon>Dikarya</taxon>
        <taxon>Basidiomycota</taxon>
        <taxon>Agaricomycotina</taxon>
        <taxon>Tremellomycetes</taxon>
        <taxon>Trichosporonales</taxon>
        <taxon>Trichosporonaceae</taxon>
        <taxon>Vanrija</taxon>
    </lineage>
</organism>
<protein>
    <recommendedName>
        <fullName evidence="4">Secreted protein</fullName>
    </recommendedName>
</protein>
<dbReference type="AlphaFoldDB" id="A0AAF0Y519"/>
<feature type="signal peptide" evidence="1">
    <location>
        <begin position="1"/>
        <end position="20"/>
    </location>
</feature>
<dbReference type="GeneID" id="87806967"/>
<evidence type="ECO:0000256" key="1">
    <source>
        <dbReference type="SAM" id="SignalP"/>
    </source>
</evidence>
<proteinExistence type="predicted"/>
<dbReference type="RefSeq" id="XP_062626247.1">
    <property type="nucleotide sequence ID" value="XM_062770263.1"/>
</dbReference>
<accession>A0AAF0Y519</accession>
<feature type="chain" id="PRO_5042061456" description="Secreted protein" evidence="1">
    <location>
        <begin position="21"/>
        <end position="124"/>
    </location>
</feature>
<evidence type="ECO:0008006" key="4">
    <source>
        <dbReference type="Google" id="ProtNLM"/>
    </source>
</evidence>
<dbReference type="EMBL" id="CP086716">
    <property type="protein sequence ID" value="WOO80215.1"/>
    <property type="molecule type" value="Genomic_DNA"/>
</dbReference>
<keyword evidence="1" id="KW-0732">Signal</keyword>
<evidence type="ECO:0000313" key="2">
    <source>
        <dbReference type="EMBL" id="WOO80215.1"/>
    </source>
</evidence>
<name>A0AAF0Y519_9TREE</name>
<keyword evidence="3" id="KW-1185">Reference proteome</keyword>
<gene>
    <name evidence="2" type="ORF">LOC62_03G003726</name>
</gene>
<dbReference type="Proteomes" id="UP000827549">
    <property type="component" value="Chromosome 3"/>
</dbReference>
<sequence>MLVCTPLSLTSVLIVPNAAAAPQAVLTLLGFTAAGVKAGTFPFSPPTSTAGPRAFAQSAGAAGISGWFMGMLGSAGCGTMELARVDTSGLRCLCNATCLFAGGMLSYSVCDGEGLVPTLYFYTP</sequence>
<reference evidence="2" key="1">
    <citation type="submission" date="2023-10" db="EMBL/GenBank/DDBJ databases">
        <authorList>
            <person name="Noh H."/>
        </authorList>
    </citation>
    <scope>NUCLEOTIDE SEQUENCE</scope>
    <source>
        <strain evidence="2">DUCC4014</strain>
    </source>
</reference>